<feature type="transmembrane region" description="Helical" evidence="2">
    <location>
        <begin position="456"/>
        <end position="479"/>
    </location>
</feature>
<feature type="compositionally biased region" description="Basic and acidic residues" evidence="1">
    <location>
        <begin position="194"/>
        <end position="208"/>
    </location>
</feature>
<sequence length="554" mass="59413">MAPPWKVVVICAAASYLPHNVHAEIADGSAMPPPLDGSSVMENAQVVTATHTSSASPPESAKVTIKGIKVITSSVSAYGSADVATCTGTGATPTTSGRREDELLPKSIEVDERYLVDGRANNAKSNDDSMLYELDAFEALLGDIHLSSHPLTDSIQADDVAARHDTLVLPLGDPASIAHDEDSSSTLPSSPPDVRAEVVGDDAGKGDDDVAQDSIGRRSTEHVSQAHDLVQDAATVPISGHAAAASQERDGSSNTELGAADDDVVVMSVDKEVLHVDDESPTILPPGNPRATETRPMHHDLPQHTLHYQTHGASVQHDVPRAHGIAARHRDLDTPPSPPSRWPVAPDARRDRDTADFIDDSTESSSRTMSRHMEAAFSQLHVHGTRLYASARSSYARVHALSAATVDKFSVWLDMALSNALDVVLGGIDRVEAAHAWWRHDVLASSQDLQLVVRNVWGVMLLALVAAAYGMLYVALSHAPRVGLDLWRTLDDSTKDKARGAVLVAIGASLVLLKTMWWYWATLVAVASFYYWSGNATRRHVDPPPTASQKRPSL</sequence>
<protein>
    <recommendedName>
        <fullName evidence="4">Transmembrane protein</fullName>
    </recommendedName>
</protein>
<feature type="compositionally biased region" description="Basic and acidic residues" evidence="1">
    <location>
        <begin position="215"/>
        <end position="225"/>
    </location>
</feature>
<organism evidence="3">
    <name type="scientific">Aphanomyces invadans</name>
    <dbReference type="NCBI Taxonomy" id="157072"/>
    <lineage>
        <taxon>Eukaryota</taxon>
        <taxon>Sar</taxon>
        <taxon>Stramenopiles</taxon>
        <taxon>Oomycota</taxon>
        <taxon>Saprolegniomycetes</taxon>
        <taxon>Saprolegniales</taxon>
        <taxon>Verrucalvaceae</taxon>
        <taxon>Aphanomyces</taxon>
    </lineage>
</organism>
<keyword evidence="2" id="KW-1133">Transmembrane helix</keyword>
<feature type="region of interest" description="Disordered" evidence="1">
    <location>
        <begin position="329"/>
        <end position="368"/>
    </location>
</feature>
<dbReference type="OrthoDB" id="10304540at2759"/>
<proteinExistence type="predicted"/>
<dbReference type="EMBL" id="KI913959">
    <property type="protein sequence ID" value="ETW03856.1"/>
    <property type="molecule type" value="Genomic_DNA"/>
</dbReference>
<evidence type="ECO:0008006" key="4">
    <source>
        <dbReference type="Google" id="ProtNLM"/>
    </source>
</evidence>
<keyword evidence="2" id="KW-0472">Membrane</keyword>
<feature type="region of interest" description="Disordered" evidence="1">
    <location>
        <begin position="241"/>
        <end position="260"/>
    </location>
</feature>
<dbReference type="RefSeq" id="XP_008868085.1">
    <property type="nucleotide sequence ID" value="XM_008869863.1"/>
</dbReference>
<accession>A0A024UBU4</accession>
<reference evidence="3" key="1">
    <citation type="submission" date="2013-12" db="EMBL/GenBank/DDBJ databases">
        <title>The Genome Sequence of Aphanomyces invadans NJM9701.</title>
        <authorList>
            <consortium name="The Broad Institute Genomics Platform"/>
            <person name="Russ C."/>
            <person name="Tyler B."/>
            <person name="van West P."/>
            <person name="Dieguez-Uribeondo J."/>
            <person name="Young S.K."/>
            <person name="Zeng Q."/>
            <person name="Gargeya S."/>
            <person name="Fitzgerald M."/>
            <person name="Abouelleil A."/>
            <person name="Alvarado L."/>
            <person name="Chapman S.B."/>
            <person name="Gainer-Dewar J."/>
            <person name="Goldberg J."/>
            <person name="Griggs A."/>
            <person name="Gujja S."/>
            <person name="Hansen M."/>
            <person name="Howarth C."/>
            <person name="Imamovic A."/>
            <person name="Ireland A."/>
            <person name="Larimer J."/>
            <person name="McCowan C."/>
            <person name="Murphy C."/>
            <person name="Pearson M."/>
            <person name="Poon T.W."/>
            <person name="Priest M."/>
            <person name="Roberts A."/>
            <person name="Saif S."/>
            <person name="Shea T."/>
            <person name="Sykes S."/>
            <person name="Wortman J."/>
            <person name="Nusbaum C."/>
            <person name="Birren B."/>
        </authorList>
    </citation>
    <scope>NUCLEOTIDE SEQUENCE [LARGE SCALE GENOMIC DNA]</scope>
    <source>
        <strain evidence="3">NJM9701</strain>
    </source>
</reference>
<evidence type="ECO:0000256" key="1">
    <source>
        <dbReference type="SAM" id="MobiDB-lite"/>
    </source>
</evidence>
<dbReference type="AlphaFoldDB" id="A0A024UBU4"/>
<dbReference type="GeneID" id="20082256"/>
<feature type="region of interest" description="Disordered" evidence="1">
    <location>
        <begin position="172"/>
        <end position="225"/>
    </location>
</feature>
<dbReference type="VEuPathDB" id="FungiDB:H310_05206"/>
<name>A0A024UBU4_9STRA</name>
<gene>
    <name evidence="3" type="ORF">H310_05206</name>
</gene>
<evidence type="ECO:0000256" key="2">
    <source>
        <dbReference type="SAM" id="Phobius"/>
    </source>
</evidence>
<evidence type="ECO:0000313" key="3">
    <source>
        <dbReference type="EMBL" id="ETW03856.1"/>
    </source>
</evidence>
<keyword evidence="2" id="KW-0812">Transmembrane</keyword>
<feature type="transmembrane region" description="Helical" evidence="2">
    <location>
        <begin position="500"/>
        <end position="520"/>
    </location>
</feature>
<dbReference type="eggNOG" id="ENOG502T0TI">
    <property type="taxonomic scope" value="Eukaryota"/>
</dbReference>